<dbReference type="AlphaFoldDB" id="A0A0D2DWZ9"/>
<reference evidence="1 2" key="1">
    <citation type="submission" date="2015-01" db="EMBL/GenBank/DDBJ databases">
        <title>The Genome Sequence of Exophiala oligosperma CBS72588.</title>
        <authorList>
            <consortium name="The Broad Institute Genomics Platform"/>
            <person name="Cuomo C."/>
            <person name="de Hoog S."/>
            <person name="Gorbushina A."/>
            <person name="Stielow B."/>
            <person name="Teixiera M."/>
            <person name="Abouelleil A."/>
            <person name="Chapman S.B."/>
            <person name="Priest M."/>
            <person name="Young S.K."/>
            <person name="Wortman J."/>
            <person name="Nusbaum C."/>
            <person name="Birren B."/>
        </authorList>
    </citation>
    <scope>NUCLEOTIDE SEQUENCE [LARGE SCALE GENOMIC DNA]</scope>
    <source>
        <strain evidence="1 2">CBS 72588</strain>
    </source>
</reference>
<name>A0A0D2DWZ9_9EURO</name>
<dbReference type="RefSeq" id="XP_016267386.1">
    <property type="nucleotide sequence ID" value="XM_016403489.1"/>
</dbReference>
<dbReference type="GeneID" id="27354842"/>
<dbReference type="EMBL" id="KN847333">
    <property type="protein sequence ID" value="KIW47170.1"/>
    <property type="molecule type" value="Genomic_DNA"/>
</dbReference>
<dbReference type="STRING" id="215243.A0A0D2DWZ9"/>
<sequence length="80" mass="9232">MSLKSMVPPLEKCWSVTREFMRFMPGLASYKLGKVARILNPDDPNLNNLHRARPDSEVLYKMLGSWVELHGRVTELESED</sequence>
<dbReference type="Proteomes" id="UP000053342">
    <property type="component" value="Unassembled WGS sequence"/>
</dbReference>
<keyword evidence="2" id="KW-1185">Reference proteome</keyword>
<gene>
    <name evidence="1" type="ORF">PV06_02768</name>
</gene>
<dbReference type="OrthoDB" id="4158842at2759"/>
<dbReference type="VEuPathDB" id="FungiDB:PV06_02768"/>
<protein>
    <submittedName>
        <fullName evidence="1">Uncharacterized protein</fullName>
    </submittedName>
</protein>
<accession>A0A0D2DWZ9</accession>
<evidence type="ECO:0000313" key="1">
    <source>
        <dbReference type="EMBL" id="KIW47170.1"/>
    </source>
</evidence>
<dbReference type="HOGENOM" id="CLU_2589770_0_0_1"/>
<proteinExistence type="predicted"/>
<organism evidence="1 2">
    <name type="scientific">Exophiala oligosperma</name>
    <dbReference type="NCBI Taxonomy" id="215243"/>
    <lineage>
        <taxon>Eukaryota</taxon>
        <taxon>Fungi</taxon>
        <taxon>Dikarya</taxon>
        <taxon>Ascomycota</taxon>
        <taxon>Pezizomycotina</taxon>
        <taxon>Eurotiomycetes</taxon>
        <taxon>Chaetothyriomycetidae</taxon>
        <taxon>Chaetothyriales</taxon>
        <taxon>Herpotrichiellaceae</taxon>
        <taxon>Exophiala</taxon>
    </lineage>
</organism>
<evidence type="ECO:0000313" key="2">
    <source>
        <dbReference type="Proteomes" id="UP000053342"/>
    </source>
</evidence>